<dbReference type="Proteomes" id="UP000230423">
    <property type="component" value="Unassembled WGS sequence"/>
</dbReference>
<keyword evidence="2" id="KW-1185">Reference proteome</keyword>
<evidence type="ECO:0000313" key="1">
    <source>
        <dbReference type="EMBL" id="PIO77809.1"/>
    </source>
</evidence>
<name>A0A2G9V5Q5_TELCI</name>
<dbReference type="EMBL" id="KZ344986">
    <property type="protein sequence ID" value="PIO77809.1"/>
    <property type="molecule type" value="Genomic_DNA"/>
</dbReference>
<proteinExistence type="predicted"/>
<sequence length="110" mass="12620">MESVEWSEVVYSPLRSVFSFCASEDFVFLLPADDPQLILIDVKRLSSKTSLSIPKAIHITVDREGNLYYCDGTSIVQLEKYCLDYDKPWEIDFRCSGRISDGNYAQCCFK</sequence>
<accession>A0A2G9V5Q5</accession>
<reference evidence="1 2" key="1">
    <citation type="submission" date="2015-09" db="EMBL/GenBank/DDBJ databases">
        <title>Draft genome of the parasitic nematode Teladorsagia circumcincta isolate WARC Sus (inbred).</title>
        <authorList>
            <person name="Mitreva M."/>
        </authorList>
    </citation>
    <scope>NUCLEOTIDE SEQUENCE [LARGE SCALE GENOMIC DNA]</scope>
    <source>
        <strain evidence="1 2">S</strain>
    </source>
</reference>
<protein>
    <submittedName>
        <fullName evidence="1">Uncharacterized protein</fullName>
    </submittedName>
</protein>
<organism evidence="1 2">
    <name type="scientific">Teladorsagia circumcincta</name>
    <name type="common">Brown stomach worm</name>
    <name type="synonym">Ostertagia circumcincta</name>
    <dbReference type="NCBI Taxonomy" id="45464"/>
    <lineage>
        <taxon>Eukaryota</taxon>
        <taxon>Metazoa</taxon>
        <taxon>Ecdysozoa</taxon>
        <taxon>Nematoda</taxon>
        <taxon>Chromadorea</taxon>
        <taxon>Rhabditida</taxon>
        <taxon>Rhabditina</taxon>
        <taxon>Rhabditomorpha</taxon>
        <taxon>Strongyloidea</taxon>
        <taxon>Trichostrongylidae</taxon>
        <taxon>Teladorsagia</taxon>
    </lineage>
</organism>
<gene>
    <name evidence="1" type="ORF">TELCIR_00071</name>
</gene>
<evidence type="ECO:0000313" key="2">
    <source>
        <dbReference type="Proteomes" id="UP000230423"/>
    </source>
</evidence>
<dbReference type="AlphaFoldDB" id="A0A2G9V5Q5"/>
<dbReference type="OrthoDB" id="72441at2759"/>